<dbReference type="GO" id="GO:0015627">
    <property type="term" value="C:type II protein secretion system complex"/>
    <property type="evidence" value="ECO:0007669"/>
    <property type="project" value="InterPro"/>
</dbReference>
<dbReference type="Proteomes" id="UP000199308">
    <property type="component" value="Unassembled WGS sequence"/>
</dbReference>
<sequence length="187" mass="21052">MITSHYTSRAFSLLEGLITVCLIAIFMSISLPSIEEFIVKQRVQKEIITLQRTLSIARNYAVNYGDVTVVCPLKNNKCSNDWQSAISVFSDANRNYQLDSKEEVINISESSFETNHRYFSSKRRYIAFAPTGRLRGLSNGTFKICPIGMPRYAKGLIVSPSGRTYKSVNQDSSDIEKTRSGKTILCN</sequence>
<keyword evidence="7 11" id="KW-1133">Transmembrane helix</keyword>
<dbReference type="OrthoDB" id="6315619at2"/>
<keyword evidence="5" id="KW-0997">Cell inner membrane</keyword>
<evidence type="ECO:0000256" key="9">
    <source>
        <dbReference type="ARBA" id="ARBA00025772"/>
    </source>
</evidence>
<feature type="domain" description="General secretion pathway GspH" evidence="12">
    <location>
        <begin position="49"/>
        <end position="162"/>
    </location>
</feature>
<organism evidence="13 14">
    <name type="scientific">Thalassotalea agarivorans</name>
    <name type="common">Thalassomonas agarivorans</name>
    <dbReference type="NCBI Taxonomy" id="349064"/>
    <lineage>
        <taxon>Bacteria</taxon>
        <taxon>Pseudomonadati</taxon>
        <taxon>Pseudomonadota</taxon>
        <taxon>Gammaproteobacteria</taxon>
        <taxon>Alteromonadales</taxon>
        <taxon>Colwelliaceae</taxon>
        <taxon>Thalassotalea</taxon>
    </lineage>
</organism>
<accession>A0A1H9YT53</accession>
<protein>
    <recommendedName>
        <fullName evidence="2">Type II secretion system protein H</fullName>
    </recommendedName>
    <alternativeName>
        <fullName evidence="10">General secretion pathway protein H</fullName>
    </alternativeName>
</protein>
<dbReference type="RefSeq" id="WP_093327146.1">
    <property type="nucleotide sequence ID" value="NZ_AP027363.1"/>
</dbReference>
<evidence type="ECO:0000256" key="6">
    <source>
        <dbReference type="ARBA" id="ARBA00022692"/>
    </source>
</evidence>
<keyword evidence="3" id="KW-1003">Cell membrane</keyword>
<evidence type="ECO:0000256" key="4">
    <source>
        <dbReference type="ARBA" id="ARBA00022481"/>
    </source>
</evidence>
<feature type="transmembrane region" description="Helical" evidence="11">
    <location>
        <begin position="12"/>
        <end position="31"/>
    </location>
</feature>
<proteinExistence type="inferred from homology"/>
<gene>
    <name evidence="13" type="ORF">SAMN05660429_00339</name>
</gene>
<keyword evidence="4" id="KW-0488">Methylation</keyword>
<evidence type="ECO:0000256" key="11">
    <source>
        <dbReference type="SAM" id="Phobius"/>
    </source>
</evidence>
<reference evidence="13 14" key="1">
    <citation type="submission" date="2016-10" db="EMBL/GenBank/DDBJ databases">
        <authorList>
            <person name="de Groot N.N."/>
        </authorList>
    </citation>
    <scope>NUCLEOTIDE SEQUENCE [LARGE SCALE GENOMIC DNA]</scope>
    <source>
        <strain evidence="13 14">DSM 19706</strain>
    </source>
</reference>
<evidence type="ECO:0000256" key="10">
    <source>
        <dbReference type="ARBA" id="ARBA00030775"/>
    </source>
</evidence>
<dbReference type="GO" id="GO:0005886">
    <property type="term" value="C:plasma membrane"/>
    <property type="evidence" value="ECO:0007669"/>
    <property type="project" value="UniProtKB-SubCell"/>
</dbReference>
<dbReference type="GO" id="GO:0015628">
    <property type="term" value="P:protein secretion by the type II secretion system"/>
    <property type="evidence" value="ECO:0007669"/>
    <property type="project" value="InterPro"/>
</dbReference>
<evidence type="ECO:0000313" key="14">
    <source>
        <dbReference type="Proteomes" id="UP000199308"/>
    </source>
</evidence>
<dbReference type="STRING" id="349064.SAMN05660429_00339"/>
<evidence type="ECO:0000256" key="7">
    <source>
        <dbReference type="ARBA" id="ARBA00022989"/>
    </source>
</evidence>
<comment type="similarity">
    <text evidence="9">Belongs to the GSP H family.</text>
</comment>
<keyword evidence="8 11" id="KW-0472">Membrane</keyword>
<dbReference type="AlphaFoldDB" id="A0A1H9YT53"/>
<evidence type="ECO:0000256" key="3">
    <source>
        <dbReference type="ARBA" id="ARBA00022475"/>
    </source>
</evidence>
<evidence type="ECO:0000259" key="12">
    <source>
        <dbReference type="Pfam" id="PF12019"/>
    </source>
</evidence>
<dbReference type="Pfam" id="PF12019">
    <property type="entry name" value="GspH"/>
    <property type="match status" value="1"/>
</dbReference>
<evidence type="ECO:0000256" key="5">
    <source>
        <dbReference type="ARBA" id="ARBA00022519"/>
    </source>
</evidence>
<comment type="subcellular location">
    <subcellularLocation>
        <location evidence="1">Cell inner membrane</location>
        <topology evidence="1">Single-pass membrane protein</topology>
    </subcellularLocation>
</comment>
<dbReference type="InterPro" id="IPR045584">
    <property type="entry name" value="Pilin-like"/>
</dbReference>
<keyword evidence="14" id="KW-1185">Reference proteome</keyword>
<evidence type="ECO:0000256" key="8">
    <source>
        <dbReference type="ARBA" id="ARBA00023136"/>
    </source>
</evidence>
<keyword evidence="6 11" id="KW-0812">Transmembrane</keyword>
<evidence type="ECO:0000256" key="2">
    <source>
        <dbReference type="ARBA" id="ARBA00021549"/>
    </source>
</evidence>
<dbReference type="EMBL" id="FOHK01000001">
    <property type="protein sequence ID" value="SES72300.1"/>
    <property type="molecule type" value="Genomic_DNA"/>
</dbReference>
<dbReference type="Gene3D" id="3.55.40.10">
    <property type="entry name" value="minor pseudopilin epsh domain"/>
    <property type="match status" value="1"/>
</dbReference>
<dbReference type="SUPFAM" id="SSF54523">
    <property type="entry name" value="Pili subunits"/>
    <property type="match status" value="1"/>
</dbReference>
<name>A0A1H9YT53_THASX</name>
<evidence type="ECO:0000256" key="1">
    <source>
        <dbReference type="ARBA" id="ARBA00004377"/>
    </source>
</evidence>
<evidence type="ECO:0000313" key="13">
    <source>
        <dbReference type="EMBL" id="SES72300.1"/>
    </source>
</evidence>
<dbReference type="InterPro" id="IPR022346">
    <property type="entry name" value="T2SS_GspH"/>
</dbReference>